<keyword evidence="4" id="KW-1185">Reference proteome</keyword>
<accession>A0A072UIH3</accession>
<dbReference type="EnsemblPlants" id="KEH25625">
    <property type="protein sequence ID" value="KEH25625"/>
    <property type="gene ID" value="MTR_6g033110"/>
</dbReference>
<keyword evidence="1" id="KW-0472">Membrane</keyword>
<dbReference type="AlphaFoldDB" id="A0A072UIH3"/>
<gene>
    <name evidence="2" type="ordered locus">MTR_6g033110</name>
</gene>
<dbReference type="HOGENOM" id="CLU_2907492_0_0_1"/>
<dbReference type="EMBL" id="CM001222">
    <property type="protein sequence ID" value="KEH25625.1"/>
    <property type="molecule type" value="Genomic_DNA"/>
</dbReference>
<evidence type="ECO:0000256" key="1">
    <source>
        <dbReference type="SAM" id="Phobius"/>
    </source>
</evidence>
<sequence>MARDNVDSRYVSFIVFGTCGMSVAIALVVTLTTFNSKGYSELFPSELSQIFNNSRRTNPFRL</sequence>
<feature type="transmembrane region" description="Helical" evidence="1">
    <location>
        <begin position="12"/>
        <end position="34"/>
    </location>
</feature>
<evidence type="ECO:0000313" key="2">
    <source>
        <dbReference type="EMBL" id="KEH25625.1"/>
    </source>
</evidence>
<dbReference type="Proteomes" id="UP000002051">
    <property type="component" value="Chromosome 6"/>
</dbReference>
<evidence type="ECO:0000313" key="4">
    <source>
        <dbReference type="Proteomes" id="UP000002051"/>
    </source>
</evidence>
<proteinExistence type="predicted"/>
<keyword evidence="1" id="KW-1133">Transmembrane helix</keyword>
<reference evidence="2 4" key="2">
    <citation type="journal article" date="2014" name="BMC Genomics">
        <title>An improved genome release (version Mt4.0) for the model legume Medicago truncatula.</title>
        <authorList>
            <person name="Tang H."/>
            <person name="Krishnakumar V."/>
            <person name="Bidwell S."/>
            <person name="Rosen B."/>
            <person name="Chan A."/>
            <person name="Zhou S."/>
            <person name="Gentzbittel L."/>
            <person name="Childs K.L."/>
            <person name="Yandell M."/>
            <person name="Gundlach H."/>
            <person name="Mayer K.F."/>
            <person name="Schwartz D.C."/>
            <person name="Town C.D."/>
        </authorList>
    </citation>
    <scope>GENOME REANNOTATION</scope>
    <source>
        <strain evidence="2">A17</strain>
        <strain evidence="3 4">cv. Jemalong A17</strain>
    </source>
</reference>
<keyword evidence="1 2" id="KW-0812">Transmembrane</keyword>
<reference evidence="3" key="3">
    <citation type="submission" date="2015-04" db="UniProtKB">
        <authorList>
            <consortium name="EnsemblPlants"/>
        </authorList>
    </citation>
    <scope>IDENTIFICATION</scope>
    <source>
        <strain evidence="3">cv. Jemalong A17</strain>
    </source>
</reference>
<reference evidence="2 4" key="1">
    <citation type="journal article" date="2011" name="Nature">
        <title>The Medicago genome provides insight into the evolution of rhizobial symbioses.</title>
        <authorList>
            <person name="Young N.D."/>
            <person name="Debelle F."/>
            <person name="Oldroyd G.E."/>
            <person name="Geurts R."/>
            <person name="Cannon S.B."/>
            <person name="Udvardi M.K."/>
            <person name="Benedito V.A."/>
            <person name="Mayer K.F."/>
            <person name="Gouzy J."/>
            <person name="Schoof H."/>
            <person name="Van de Peer Y."/>
            <person name="Proost S."/>
            <person name="Cook D.R."/>
            <person name="Meyers B.C."/>
            <person name="Spannagl M."/>
            <person name="Cheung F."/>
            <person name="De Mita S."/>
            <person name="Krishnakumar V."/>
            <person name="Gundlach H."/>
            <person name="Zhou S."/>
            <person name="Mudge J."/>
            <person name="Bharti A.K."/>
            <person name="Murray J.D."/>
            <person name="Naoumkina M.A."/>
            <person name="Rosen B."/>
            <person name="Silverstein K.A."/>
            <person name="Tang H."/>
            <person name="Rombauts S."/>
            <person name="Zhao P.X."/>
            <person name="Zhou P."/>
            <person name="Barbe V."/>
            <person name="Bardou P."/>
            <person name="Bechner M."/>
            <person name="Bellec A."/>
            <person name="Berger A."/>
            <person name="Berges H."/>
            <person name="Bidwell S."/>
            <person name="Bisseling T."/>
            <person name="Choisne N."/>
            <person name="Couloux A."/>
            <person name="Denny R."/>
            <person name="Deshpande S."/>
            <person name="Dai X."/>
            <person name="Doyle J.J."/>
            <person name="Dudez A.M."/>
            <person name="Farmer A.D."/>
            <person name="Fouteau S."/>
            <person name="Franken C."/>
            <person name="Gibelin C."/>
            <person name="Gish J."/>
            <person name="Goldstein S."/>
            <person name="Gonzalez A.J."/>
            <person name="Green P.J."/>
            <person name="Hallab A."/>
            <person name="Hartog M."/>
            <person name="Hua A."/>
            <person name="Humphray S.J."/>
            <person name="Jeong D.H."/>
            <person name="Jing Y."/>
            <person name="Jocker A."/>
            <person name="Kenton S.M."/>
            <person name="Kim D.J."/>
            <person name="Klee K."/>
            <person name="Lai H."/>
            <person name="Lang C."/>
            <person name="Lin S."/>
            <person name="Macmil S.L."/>
            <person name="Magdelenat G."/>
            <person name="Matthews L."/>
            <person name="McCorrison J."/>
            <person name="Monaghan E.L."/>
            <person name="Mun J.H."/>
            <person name="Najar F.Z."/>
            <person name="Nicholson C."/>
            <person name="Noirot C."/>
            <person name="O'Bleness M."/>
            <person name="Paule C.R."/>
            <person name="Poulain J."/>
            <person name="Prion F."/>
            <person name="Qin B."/>
            <person name="Qu C."/>
            <person name="Retzel E.F."/>
            <person name="Riddle C."/>
            <person name="Sallet E."/>
            <person name="Samain S."/>
            <person name="Samson N."/>
            <person name="Sanders I."/>
            <person name="Saurat O."/>
            <person name="Scarpelli C."/>
            <person name="Schiex T."/>
            <person name="Segurens B."/>
            <person name="Severin A.J."/>
            <person name="Sherrier D.J."/>
            <person name="Shi R."/>
            <person name="Sims S."/>
            <person name="Singer S.R."/>
            <person name="Sinharoy S."/>
            <person name="Sterck L."/>
            <person name="Viollet A."/>
            <person name="Wang B.B."/>
            <person name="Wang K."/>
            <person name="Wang M."/>
            <person name="Wang X."/>
            <person name="Warfsmann J."/>
            <person name="Weissenbach J."/>
            <person name="White D.D."/>
            <person name="White J.D."/>
            <person name="Wiley G.B."/>
            <person name="Wincker P."/>
            <person name="Xing Y."/>
            <person name="Yang L."/>
            <person name="Yao Z."/>
            <person name="Ying F."/>
            <person name="Zhai J."/>
            <person name="Zhou L."/>
            <person name="Zuber A."/>
            <person name="Denarie J."/>
            <person name="Dixon R.A."/>
            <person name="May G.D."/>
            <person name="Schwartz D.C."/>
            <person name="Rogers J."/>
            <person name="Quetier F."/>
            <person name="Town C.D."/>
            <person name="Roe B.A."/>
        </authorList>
    </citation>
    <scope>NUCLEOTIDE SEQUENCE [LARGE SCALE GENOMIC DNA]</scope>
    <source>
        <strain evidence="2">A17</strain>
        <strain evidence="3 4">cv. Jemalong A17</strain>
    </source>
</reference>
<evidence type="ECO:0000313" key="3">
    <source>
        <dbReference type="EnsemblPlants" id="KEH25625"/>
    </source>
</evidence>
<name>A0A072UIH3_MEDTR</name>
<organism evidence="2 4">
    <name type="scientific">Medicago truncatula</name>
    <name type="common">Barrel medic</name>
    <name type="synonym">Medicago tribuloides</name>
    <dbReference type="NCBI Taxonomy" id="3880"/>
    <lineage>
        <taxon>Eukaryota</taxon>
        <taxon>Viridiplantae</taxon>
        <taxon>Streptophyta</taxon>
        <taxon>Embryophyta</taxon>
        <taxon>Tracheophyta</taxon>
        <taxon>Spermatophyta</taxon>
        <taxon>Magnoliopsida</taxon>
        <taxon>eudicotyledons</taxon>
        <taxon>Gunneridae</taxon>
        <taxon>Pentapetalae</taxon>
        <taxon>rosids</taxon>
        <taxon>fabids</taxon>
        <taxon>Fabales</taxon>
        <taxon>Fabaceae</taxon>
        <taxon>Papilionoideae</taxon>
        <taxon>50 kb inversion clade</taxon>
        <taxon>NPAAA clade</taxon>
        <taxon>Hologalegina</taxon>
        <taxon>IRL clade</taxon>
        <taxon>Trifolieae</taxon>
        <taxon>Medicago</taxon>
    </lineage>
</organism>
<protein>
    <submittedName>
        <fullName evidence="2">Transmembrane protein, putative</fullName>
    </submittedName>
</protein>